<keyword evidence="5" id="KW-1133">Transmembrane helix</keyword>
<feature type="compositionally biased region" description="Basic and acidic residues" evidence="4">
    <location>
        <begin position="1320"/>
        <end position="1332"/>
    </location>
</feature>
<feature type="transmembrane region" description="Helical" evidence="5">
    <location>
        <begin position="1126"/>
        <end position="1148"/>
    </location>
</feature>
<feature type="domain" description="Ig-like" evidence="7">
    <location>
        <begin position="510"/>
        <end position="602"/>
    </location>
</feature>
<dbReference type="SUPFAM" id="SSF49265">
    <property type="entry name" value="Fibronectin type III"/>
    <property type="match status" value="3"/>
</dbReference>
<proteinExistence type="predicted"/>
<keyword evidence="5" id="KW-0812">Transmembrane</keyword>
<dbReference type="GO" id="GO:0016020">
    <property type="term" value="C:membrane"/>
    <property type="evidence" value="ECO:0007669"/>
    <property type="project" value="UniProtKB-SubCell"/>
</dbReference>
<evidence type="ECO:0000256" key="6">
    <source>
        <dbReference type="SAM" id="SignalP"/>
    </source>
</evidence>
<protein>
    <recommendedName>
        <fullName evidence="11">Neuroglian</fullName>
    </recommendedName>
</protein>
<feature type="region of interest" description="Disordered" evidence="4">
    <location>
        <begin position="691"/>
        <end position="710"/>
    </location>
</feature>
<keyword evidence="1" id="KW-0677">Repeat</keyword>
<dbReference type="Pfam" id="PF00041">
    <property type="entry name" value="fn3"/>
    <property type="match status" value="2"/>
</dbReference>
<evidence type="ECO:0000259" key="7">
    <source>
        <dbReference type="PROSITE" id="PS50835"/>
    </source>
</evidence>
<feature type="signal peptide" evidence="6">
    <location>
        <begin position="1"/>
        <end position="20"/>
    </location>
</feature>
<dbReference type="InterPro" id="IPR013783">
    <property type="entry name" value="Ig-like_fold"/>
</dbReference>
<dbReference type="InterPro" id="IPR036179">
    <property type="entry name" value="Ig-like_dom_sf"/>
</dbReference>
<feature type="domain" description="Fibronectin type-III" evidence="8">
    <location>
        <begin position="922"/>
        <end position="1023"/>
    </location>
</feature>
<dbReference type="PROSITE" id="PS50835">
    <property type="entry name" value="IG_LIKE"/>
    <property type="match status" value="6"/>
</dbReference>
<comment type="caution">
    <text evidence="9">The sequence shown here is derived from an EMBL/GenBank/DDBJ whole genome shotgun (WGS) entry which is preliminary data.</text>
</comment>
<dbReference type="InterPro" id="IPR003598">
    <property type="entry name" value="Ig_sub2"/>
</dbReference>
<evidence type="ECO:0000256" key="4">
    <source>
        <dbReference type="SAM" id="MobiDB-lite"/>
    </source>
</evidence>
<keyword evidence="6" id="KW-0732">Signal</keyword>
<sequence length="1349" mass="152201">MAFRTIWAFLWAICINEIASITRPPGIYIQPNYDVYYKAGETVQMPCVADGEPQPKYTWIRDNIEFNPSGNDDRMVQLPNVGTIVINRPEDKDEALYQCFADNGYGKSATININLRIAKLDEFATTEPIIHSPNLGDPLTLDCVLPDSVPSPQFYWAINIKGNNLAINYDARITLDHEARLRITNVKAEDRQEGRAYACIALNQDVRKVVSGVPNFIQPRGTVETLHTVTYMWASPTDHYGLRGDEFKLKCIFSGNPTPDVHWTRTKGGAMPEGIKITSFGQELVFPRLLDSDAGEYECWATNTQSAQRAQSSFSIRVESRPYWTDNGPDDVEVGIGGSATFVCKARGNPEPDTKWFVNGVPFAKVTDPRVTNGRFKVLAPDTVMMVNVTRDDAMVIQCNVSNKHGYIWGDSYLNVLSESPTIIRPPEANQVTAEGLSVNVSCLTTGKPDPQITWFIEGQQITGGRYVTQLNGDLLIQNVVLADAGNYLCLAENRYGKSNATGRLTVRRKTLIEQEPLDLEVIAGNDAKFTCSGTTDPEEVHNLEILWEKDNKPITPNDQRMTTNNQDNSLTISGTITRDSGTYTCIATNGLDNARKAAMLTVKDRPDAPTNVRVERCDGNATIRFTPGSYNNAPIQYFVIQYNTSFNQDQWNFGVKSDSTQTQVIVPLSPYANFTYRVIAYNKIGESDPSFPSETGCRTNPALPSKNPENLRTIGYKRNYLYMEWTPMPKIQQNGPGFQYVLQIKKQGDPDQNTNSITIDDWKIDRYEMSTGDIYQPYEITLKARNGQGEAGGAKTIIGFSGEDYPTIIPTNLATEMINVTSATLSWNFDMNIVDQIDTPIRGEFKGFKIQYWQQQNKAYTVREYDISAAEAKKYAQGNKVIAVIKNLLPFIYIEARVSVMNNFFVSRPTDIIRFQTLAGVPGPVERFLARSIGNNHFNLEWLEPLDRNGQIIGYDIGYQTVNGLDLGKMQDREPQIRDRYQTSAMLSGLLSETKYRVYIWARTAQGRGDSYFIELITTEPGSPQAPRYTIASVGEHHINVTWWLNPYVRSGTVIFVEYRKLDAPEWLKSTDEVINRWKNITNLESGTTYEIRVVATNGAQRSESSTEEVTTIGIAAATALIANIGWFIGMLLAIIVVIAIAVAVYCSVKAGLGFKRVDTEDNHHPSSYSDTSRLPGKMPEPKGYQNDYYNDKDSYHDRDHDSINKDDPPPSYRDYDRRDSYDDKRDSYGDRPDSYSRRDSYDDRRDSYGDRRDSYGDRDHHYEEYDRDRDTYRDDPYDYQRQNSGAYDPDFDAREPNKFDKYGAPRNNYDDQVAYSDRSSRYSDRYDDVPPPRPASGGAGGASSSFV</sequence>
<feature type="region of interest" description="Disordered" evidence="4">
    <location>
        <begin position="1161"/>
        <end position="1349"/>
    </location>
</feature>
<dbReference type="SMART" id="SM00060">
    <property type="entry name" value="FN3"/>
    <property type="match status" value="5"/>
</dbReference>
<feature type="domain" description="Ig-like" evidence="7">
    <location>
        <begin position="421"/>
        <end position="506"/>
    </location>
</feature>
<accession>A0AAN8JGL8</accession>
<dbReference type="PANTHER" id="PTHR44170">
    <property type="entry name" value="PROTEIN SIDEKICK"/>
    <property type="match status" value="1"/>
</dbReference>
<dbReference type="Proteomes" id="UP001347796">
    <property type="component" value="Unassembled WGS sequence"/>
</dbReference>
<name>A0AAN8JGL8_PATCE</name>
<evidence type="ECO:0000256" key="5">
    <source>
        <dbReference type="SAM" id="Phobius"/>
    </source>
</evidence>
<evidence type="ECO:0000313" key="9">
    <source>
        <dbReference type="EMBL" id="KAK6177082.1"/>
    </source>
</evidence>
<evidence type="ECO:0000256" key="2">
    <source>
        <dbReference type="ARBA" id="ARBA00023157"/>
    </source>
</evidence>
<dbReference type="InterPro" id="IPR036116">
    <property type="entry name" value="FN3_sf"/>
</dbReference>
<dbReference type="Gene3D" id="2.60.40.10">
    <property type="entry name" value="Immunoglobulins"/>
    <property type="match status" value="11"/>
</dbReference>
<dbReference type="Pfam" id="PF07679">
    <property type="entry name" value="I-set"/>
    <property type="match status" value="3"/>
</dbReference>
<dbReference type="FunFam" id="2.60.40.10:FF:000032">
    <property type="entry name" value="palladin isoform X1"/>
    <property type="match status" value="2"/>
</dbReference>
<keyword evidence="5" id="KW-0472">Membrane</keyword>
<keyword evidence="3" id="KW-0393">Immunoglobulin domain</keyword>
<evidence type="ECO:0000313" key="10">
    <source>
        <dbReference type="Proteomes" id="UP001347796"/>
    </source>
</evidence>
<evidence type="ECO:0000256" key="1">
    <source>
        <dbReference type="ARBA" id="ARBA00022737"/>
    </source>
</evidence>
<dbReference type="SUPFAM" id="SSF48726">
    <property type="entry name" value="Immunoglobulin"/>
    <property type="match status" value="6"/>
</dbReference>
<dbReference type="InterPro" id="IPR003961">
    <property type="entry name" value="FN3_dom"/>
</dbReference>
<dbReference type="InterPro" id="IPR007110">
    <property type="entry name" value="Ig-like_dom"/>
</dbReference>
<feature type="compositionally biased region" description="Polar residues" evidence="4">
    <location>
        <begin position="555"/>
        <end position="574"/>
    </location>
</feature>
<dbReference type="Pfam" id="PF13927">
    <property type="entry name" value="Ig_3"/>
    <property type="match status" value="2"/>
</dbReference>
<feature type="domain" description="Fibronectin type-III" evidence="8">
    <location>
        <begin position="708"/>
        <end position="806"/>
    </location>
</feature>
<gene>
    <name evidence="9" type="ORF">SNE40_015259</name>
</gene>
<feature type="domain" description="Fibronectin type-III" evidence="8">
    <location>
        <begin position="1024"/>
        <end position="1117"/>
    </location>
</feature>
<dbReference type="PROSITE" id="PS50853">
    <property type="entry name" value="FN3"/>
    <property type="match status" value="4"/>
</dbReference>
<dbReference type="InterPro" id="IPR003599">
    <property type="entry name" value="Ig_sub"/>
</dbReference>
<feature type="domain" description="Ig-like" evidence="7">
    <location>
        <begin position="322"/>
        <end position="403"/>
    </location>
</feature>
<organism evidence="9 10">
    <name type="scientific">Patella caerulea</name>
    <name type="common">Rayed Mediterranean limpet</name>
    <dbReference type="NCBI Taxonomy" id="87958"/>
    <lineage>
        <taxon>Eukaryota</taxon>
        <taxon>Metazoa</taxon>
        <taxon>Spiralia</taxon>
        <taxon>Lophotrochozoa</taxon>
        <taxon>Mollusca</taxon>
        <taxon>Gastropoda</taxon>
        <taxon>Patellogastropoda</taxon>
        <taxon>Patelloidea</taxon>
        <taxon>Patellidae</taxon>
        <taxon>Patella</taxon>
    </lineage>
</organism>
<reference evidence="9 10" key="1">
    <citation type="submission" date="2024-01" db="EMBL/GenBank/DDBJ databases">
        <title>The genome of the rayed Mediterranean limpet Patella caerulea (Linnaeus, 1758).</title>
        <authorList>
            <person name="Anh-Thu Weber A."/>
            <person name="Halstead-Nussloch G."/>
        </authorList>
    </citation>
    <scope>NUCLEOTIDE SEQUENCE [LARGE SCALE GENOMIC DNA]</scope>
    <source>
        <strain evidence="9">AATW-2023a</strain>
        <tissue evidence="9">Whole specimen</tissue>
    </source>
</reference>
<dbReference type="EMBL" id="JAZGQO010000010">
    <property type="protein sequence ID" value="KAK6177082.1"/>
    <property type="molecule type" value="Genomic_DNA"/>
</dbReference>
<feature type="region of interest" description="Disordered" evidence="4">
    <location>
        <begin position="553"/>
        <end position="574"/>
    </location>
</feature>
<evidence type="ECO:0000256" key="3">
    <source>
        <dbReference type="ARBA" id="ARBA00023319"/>
    </source>
</evidence>
<feature type="chain" id="PRO_5043044065" description="Neuroglian" evidence="6">
    <location>
        <begin position="21"/>
        <end position="1349"/>
    </location>
</feature>
<keyword evidence="2" id="KW-1015">Disulfide bond</keyword>
<feature type="domain" description="Ig-like" evidence="7">
    <location>
        <begin position="136"/>
        <end position="211"/>
    </location>
</feature>
<feature type="compositionally biased region" description="Basic and acidic residues" evidence="4">
    <location>
        <begin position="1293"/>
        <end position="1305"/>
    </location>
</feature>
<evidence type="ECO:0008006" key="11">
    <source>
        <dbReference type="Google" id="ProtNLM"/>
    </source>
</evidence>
<feature type="domain" description="Fibronectin type-III" evidence="8">
    <location>
        <begin position="609"/>
        <end position="703"/>
    </location>
</feature>
<dbReference type="GO" id="GO:0098609">
    <property type="term" value="P:cell-cell adhesion"/>
    <property type="evidence" value="ECO:0007669"/>
    <property type="project" value="TreeGrafter"/>
</dbReference>
<dbReference type="SMART" id="SM00408">
    <property type="entry name" value="IGc2"/>
    <property type="match status" value="6"/>
</dbReference>
<feature type="domain" description="Ig-like" evidence="7">
    <location>
        <begin position="219"/>
        <end position="315"/>
    </location>
</feature>
<feature type="compositionally biased region" description="Basic and acidic residues" evidence="4">
    <location>
        <begin position="1191"/>
        <end position="1280"/>
    </location>
</feature>
<dbReference type="CDD" id="cd00063">
    <property type="entry name" value="FN3"/>
    <property type="match status" value="4"/>
</dbReference>
<dbReference type="PANTHER" id="PTHR44170:SF6">
    <property type="entry name" value="CONTACTIN"/>
    <property type="match status" value="1"/>
</dbReference>
<evidence type="ECO:0000259" key="8">
    <source>
        <dbReference type="PROSITE" id="PS50853"/>
    </source>
</evidence>
<dbReference type="InterPro" id="IPR013098">
    <property type="entry name" value="Ig_I-set"/>
</dbReference>
<feature type="domain" description="Ig-like" evidence="7">
    <location>
        <begin position="25"/>
        <end position="112"/>
    </location>
</feature>
<keyword evidence="10" id="KW-1185">Reference proteome</keyword>
<dbReference type="SMART" id="SM00409">
    <property type="entry name" value="IG"/>
    <property type="match status" value="6"/>
</dbReference>